<protein>
    <recommendedName>
        <fullName evidence="4">Transmembrane protein</fullName>
    </recommendedName>
</protein>
<proteinExistence type="predicted"/>
<keyword evidence="1" id="KW-0812">Transmembrane</keyword>
<feature type="transmembrane region" description="Helical" evidence="1">
    <location>
        <begin position="156"/>
        <end position="178"/>
    </location>
</feature>
<evidence type="ECO:0000313" key="3">
    <source>
        <dbReference type="Proteomes" id="UP000606974"/>
    </source>
</evidence>
<name>A0A8H7AS16_9EURO</name>
<comment type="caution">
    <text evidence="2">The sequence shown here is derived from an EMBL/GenBank/DDBJ whole genome shotgun (WGS) entry which is preliminary data.</text>
</comment>
<sequence length="208" mass="23526">MPEPPIATTIHWQLALQRSQRTYILEGVDLLATDTGEEVMQKVRNKYFSEVRSPWATRLRHYLLCQRVVLEAAPLSSLSFTDAEAGYHPRRVFIRSRDQDDLLTECFHQPYHLRSAATFAKRYPRFTVPITWRAGGNLPPPDSQILVLRLAHDKQYACFVLLAALLLFILLGLVIGFTQASSKLGLAIGACLFALVSAVQGILMWMSR</sequence>
<dbReference type="EMBL" id="JAACFV010000034">
    <property type="protein sequence ID" value="KAF7510095.1"/>
    <property type="molecule type" value="Genomic_DNA"/>
</dbReference>
<keyword evidence="3" id="KW-1185">Reference proteome</keyword>
<evidence type="ECO:0008006" key="4">
    <source>
        <dbReference type="Google" id="ProtNLM"/>
    </source>
</evidence>
<evidence type="ECO:0000313" key="2">
    <source>
        <dbReference type="EMBL" id="KAF7510095.1"/>
    </source>
</evidence>
<dbReference type="AlphaFoldDB" id="A0A8H7AS16"/>
<keyword evidence="1" id="KW-0472">Membrane</keyword>
<keyword evidence="1" id="KW-1133">Transmembrane helix</keyword>
<feature type="transmembrane region" description="Helical" evidence="1">
    <location>
        <begin position="184"/>
        <end position="206"/>
    </location>
</feature>
<organism evidence="2 3">
    <name type="scientific">Endocarpon pusillum</name>
    <dbReference type="NCBI Taxonomy" id="364733"/>
    <lineage>
        <taxon>Eukaryota</taxon>
        <taxon>Fungi</taxon>
        <taxon>Dikarya</taxon>
        <taxon>Ascomycota</taxon>
        <taxon>Pezizomycotina</taxon>
        <taxon>Eurotiomycetes</taxon>
        <taxon>Chaetothyriomycetidae</taxon>
        <taxon>Verrucariales</taxon>
        <taxon>Verrucariaceae</taxon>
        <taxon>Endocarpon</taxon>
    </lineage>
</organism>
<evidence type="ECO:0000256" key="1">
    <source>
        <dbReference type="SAM" id="Phobius"/>
    </source>
</evidence>
<dbReference type="OrthoDB" id="5428981at2759"/>
<dbReference type="Proteomes" id="UP000606974">
    <property type="component" value="Unassembled WGS sequence"/>
</dbReference>
<accession>A0A8H7AS16</accession>
<gene>
    <name evidence="2" type="ORF">GJ744_007199</name>
</gene>
<reference evidence="2" key="1">
    <citation type="submission" date="2020-02" db="EMBL/GenBank/DDBJ databases">
        <authorList>
            <person name="Palmer J.M."/>
        </authorList>
    </citation>
    <scope>NUCLEOTIDE SEQUENCE</scope>
    <source>
        <strain evidence="2">EPUS1.4</strain>
        <tissue evidence="2">Thallus</tissue>
    </source>
</reference>